<gene>
    <name evidence="7" type="ORF">IFR04_007536</name>
</gene>
<dbReference type="InterPro" id="IPR050829">
    <property type="entry name" value="CorA_MIT"/>
</dbReference>
<dbReference type="GO" id="GO:0016020">
    <property type="term" value="C:membrane"/>
    <property type="evidence" value="ECO:0007669"/>
    <property type="project" value="UniProtKB-SubCell"/>
</dbReference>
<sequence length="1146" mass="131897">MASNNPQINVVPAIVDDYDGEDFELDEIPEQLKDECLVNYFRCRYKERPALETNYEAPPQKNERDQRGRIGREIARIDNLRKGFDDTERNQPEIELFKYRQAMWRRHAIETCGENLQNVETRVVEWKKQNKFKSPGDSERRITLEKKILKAVSGWKKPDEPSELPKILQDEKNSEEDAAALIKDPLTYLIEKISKRFKPKKVETKRPDLQPRETIDNSRVFEHPDDSYGISVHRITLRQSDKSCPSSYMSYDTDRFPLSKILLASDTNPLTEPCKPDTIRYFHFPANNMHWIEEAIARYHGEETPGEFNYRKHEKYCQKSSNLLCRQFWTSLQHGGVYDPVHARHMRSHCSLITPDTACGAEPITGSKNFVIFMPYLHWETHRRRKKMTEIMKEITDEYHRDRPHVTESLREEMAKTAEELYLRHARQLTDFLSLEEAAKRKRKENPSKLGERKKVRGALGEYLLQVARVYDALDIEPDVRILRDHLHKDPPLHARRTLDQSYYWKLQNTDGRDEYQVVYRETKRGKNISRTSRVIMVDQLWLYVLDDNTIISSFPRRWGRNKPDWSGVHKGIRARLDHLREGEIQSVYDMALLIMNQCSTVFFDRTKPVDERPEVLDIFSNALSHVSGMKCISFESFWGQLEKLSAGDHQQADFEATARKYLNINPEGELLRETHDIIEELRMMGHIFTEQLHVIEQFTTHLKNLREKEEKKQTTEMKMLDVMFEVRKLLEERFKQKDDSTDSASSRTEVQVQTEIRDQDDDTIKNEFAGHEHPAASPAFRERNSATTDTGTTAGSADINLHGKVLEDQQSTAADVIPAAGGAADASCQTTDSVAKISIPESTVQFAQDVGREISGRRAELQKLEQNTVYVSDQLKDLLDLKQQQASIIEAKYALKRADESVSQGRSIMLFTIVTIIFLPLSFMSSVFGMNAKDFADAKGDPNMSLRHIFKLLWLHAVPISVGVIIVSLGLAFSTFIRSLIYFIGSVIWASIYEYSYARHIWHFCVRVFNKLTKRTNVPKDGKSDGFYGLKNEAVRWIYGSKERSKLKKEWTKAKLLDKKRSEELANGGVVVREGSRAGLSTASSNGHASAHGAVIEGRELSTAGTHSSNGVSGSAEDSVHSKRRRFRRNRLRDSRGNLSDKSAV</sequence>
<keyword evidence="8" id="KW-1185">Reference proteome</keyword>
<keyword evidence="4 6" id="KW-0472">Membrane</keyword>
<dbReference type="SUPFAM" id="SSF144083">
    <property type="entry name" value="Magnesium transport protein CorA, transmembrane region"/>
    <property type="match status" value="1"/>
</dbReference>
<feature type="compositionally biased region" description="Basic and acidic residues" evidence="5">
    <location>
        <begin position="763"/>
        <end position="785"/>
    </location>
</feature>
<keyword evidence="2 6" id="KW-0812">Transmembrane</keyword>
<feature type="compositionally biased region" description="Polar residues" evidence="5">
    <location>
        <begin position="1104"/>
        <end position="1114"/>
    </location>
</feature>
<dbReference type="PANTHER" id="PTHR47685">
    <property type="entry name" value="MAGNESIUM TRANSPORT PROTEIN CORA"/>
    <property type="match status" value="1"/>
</dbReference>
<evidence type="ECO:0000256" key="1">
    <source>
        <dbReference type="ARBA" id="ARBA00004141"/>
    </source>
</evidence>
<evidence type="ECO:0008006" key="9">
    <source>
        <dbReference type="Google" id="ProtNLM"/>
    </source>
</evidence>
<dbReference type="PANTHER" id="PTHR47685:SF1">
    <property type="entry name" value="MAGNESIUM TRANSPORT PROTEIN CORA"/>
    <property type="match status" value="1"/>
</dbReference>
<name>A0A8H7TGQ1_9HELO</name>
<keyword evidence="3 6" id="KW-1133">Transmembrane helix</keyword>
<dbReference type="OrthoDB" id="341259at2759"/>
<dbReference type="InterPro" id="IPR045863">
    <property type="entry name" value="CorA_TM1_TM2"/>
</dbReference>
<protein>
    <recommendedName>
        <fullName evidence="9">Ankyrin repeat protein</fullName>
    </recommendedName>
</protein>
<evidence type="ECO:0000313" key="8">
    <source>
        <dbReference type="Proteomes" id="UP000664132"/>
    </source>
</evidence>
<evidence type="ECO:0000313" key="7">
    <source>
        <dbReference type="EMBL" id="KAG4419302.1"/>
    </source>
</evidence>
<dbReference type="GO" id="GO:0046873">
    <property type="term" value="F:metal ion transmembrane transporter activity"/>
    <property type="evidence" value="ECO:0007669"/>
    <property type="project" value="InterPro"/>
</dbReference>
<dbReference type="Gene3D" id="1.20.58.340">
    <property type="entry name" value="Magnesium transport protein CorA, transmembrane region"/>
    <property type="match status" value="1"/>
</dbReference>
<feature type="compositionally biased region" description="Basic residues" evidence="5">
    <location>
        <begin position="1123"/>
        <end position="1132"/>
    </location>
</feature>
<comment type="subcellular location">
    <subcellularLocation>
        <location evidence="1">Membrane</location>
        <topology evidence="1">Multi-pass membrane protein</topology>
    </subcellularLocation>
</comment>
<dbReference type="Proteomes" id="UP000664132">
    <property type="component" value="Unassembled WGS sequence"/>
</dbReference>
<reference evidence="7" key="1">
    <citation type="submission" date="2021-02" db="EMBL/GenBank/DDBJ databases">
        <title>Genome sequence Cadophora malorum strain M34.</title>
        <authorList>
            <person name="Stefanovic E."/>
            <person name="Vu D."/>
            <person name="Scully C."/>
            <person name="Dijksterhuis J."/>
            <person name="Roader J."/>
            <person name="Houbraken J."/>
        </authorList>
    </citation>
    <scope>NUCLEOTIDE SEQUENCE</scope>
    <source>
        <strain evidence="7">M34</strain>
    </source>
</reference>
<feature type="transmembrane region" description="Helical" evidence="6">
    <location>
        <begin position="953"/>
        <end position="974"/>
    </location>
</feature>
<organism evidence="7 8">
    <name type="scientific">Cadophora malorum</name>
    <dbReference type="NCBI Taxonomy" id="108018"/>
    <lineage>
        <taxon>Eukaryota</taxon>
        <taxon>Fungi</taxon>
        <taxon>Dikarya</taxon>
        <taxon>Ascomycota</taxon>
        <taxon>Pezizomycotina</taxon>
        <taxon>Leotiomycetes</taxon>
        <taxon>Helotiales</taxon>
        <taxon>Ploettnerulaceae</taxon>
        <taxon>Cadophora</taxon>
    </lineage>
</organism>
<feature type="region of interest" description="Disordered" evidence="5">
    <location>
        <begin position="736"/>
        <end position="799"/>
    </location>
</feature>
<dbReference type="Pfam" id="PF01544">
    <property type="entry name" value="CorA"/>
    <property type="match status" value="1"/>
</dbReference>
<feature type="region of interest" description="Disordered" evidence="5">
    <location>
        <begin position="1103"/>
        <end position="1146"/>
    </location>
</feature>
<evidence type="ECO:0000256" key="4">
    <source>
        <dbReference type="ARBA" id="ARBA00023136"/>
    </source>
</evidence>
<feature type="compositionally biased region" description="Polar residues" evidence="5">
    <location>
        <begin position="743"/>
        <end position="755"/>
    </location>
</feature>
<evidence type="ECO:0000256" key="3">
    <source>
        <dbReference type="ARBA" id="ARBA00022989"/>
    </source>
</evidence>
<proteinExistence type="predicted"/>
<dbReference type="EMBL" id="JAFJYH010000108">
    <property type="protein sequence ID" value="KAG4419302.1"/>
    <property type="molecule type" value="Genomic_DNA"/>
</dbReference>
<feature type="transmembrane region" description="Helical" evidence="6">
    <location>
        <begin position="980"/>
        <end position="998"/>
    </location>
</feature>
<comment type="caution">
    <text evidence="7">The sequence shown here is derived from an EMBL/GenBank/DDBJ whole genome shotgun (WGS) entry which is preliminary data.</text>
</comment>
<accession>A0A8H7TGQ1</accession>
<dbReference type="AlphaFoldDB" id="A0A8H7TGQ1"/>
<dbReference type="InterPro" id="IPR002523">
    <property type="entry name" value="MgTranspt_CorA/ZnTranspt_ZntB"/>
</dbReference>
<evidence type="ECO:0000256" key="6">
    <source>
        <dbReference type="SAM" id="Phobius"/>
    </source>
</evidence>
<feature type="compositionally biased region" description="Low complexity" evidence="5">
    <location>
        <begin position="786"/>
        <end position="799"/>
    </location>
</feature>
<evidence type="ECO:0000256" key="2">
    <source>
        <dbReference type="ARBA" id="ARBA00022692"/>
    </source>
</evidence>
<feature type="transmembrane region" description="Helical" evidence="6">
    <location>
        <begin position="909"/>
        <end position="932"/>
    </location>
</feature>
<evidence type="ECO:0000256" key="5">
    <source>
        <dbReference type="SAM" id="MobiDB-lite"/>
    </source>
</evidence>